<evidence type="ECO:0000256" key="14">
    <source>
        <dbReference type="ARBA" id="ARBA00023136"/>
    </source>
</evidence>
<evidence type="ECO:0000256" key="2">
    <source>
        <dbReference type="ARBA" id="ARBA00004236"/>
    </source>
</evidence>
<dbReference type="InterPro" id="IPR009030">
    <property type="entry name" value="Growth_fac_rcpt_cys_sf"/>
</dbReference>
<evidence type="ECO:0000256" key="1">
    <source>
        <dbReference type="ARBA" id="ARBA00004177"/>
    </source>
</evidence>
<keyword evidence="8 18" id="KW-0245">EGF-like domain</keyword>
<dbReference type="InterPro" id="IPR035914">
    <property type="entry name" value="Sperma_CUB_dom_sf"/>
</dbReference>
<feature type="domain" description="CUB" evidence="19">
    <location>
        <begin position="1236"/>
        <end position="1349"/>
    </location>
</feature>
<dbReference type="InterPro" id="IPR012337">
    <property type="entry name" value="RNaseH-like_sf"/>
</dbReference>
<feature type="domain" description="EGF-like" evidence="20">
    <location>
        <begin position="803"/>
        <end position="839"/>
    </location>
</feature>
<dbReference type="FunFam" id="2.10.25.10:FF:000429">
    <property type="entry name" value="Cubilin"/>
    <property type="match status" value="1"/>
</dbReference>
<evidence type="ECO:0000256" key="16">
    <source>
        <dbReference type="ARBA" id="ARBA00023180"/>
    </source>
</evidence>
<dbReference type="Proteomes" id="UP001168821">
    <property type="component" value="Unassembled WGS sequence"/>
</dbReference>
<dbReference type="SUPFAM" id="SSF56219">
    <property type="entry name" value="DNase I-like"/>
    <property type="match status" value="1"/>
</dbReference>
<dbReference type="InterPro" id="IPR000152">
    <property type="entry name" value="EGF-type_Asp/Asn_hydroxyl_site"/>
</dbReference>
<evidence type="ECO:0000256" key="11">
    <source>
        <dbReference type="ARBA" id="ARBA00022737"/>
    </source>
</evidence>
<dbReference type="PROSITE" id="PS01180">
    <property type="entry name" value="CUB"/>
    <property type="match status" value="4"/>
</dbReference>
<dbReference type="PROSITE" id="PS00022">
    <property type="entry name" value="EGF_1"/>
    <property type="match status" value="4"/>
</dbReference>
<evidence type="ECO:0000256" key="6">
    <source>
        <dbReference type="ARBA" id="ARBA00022490"/>
    </source>
</evidence>
<feature type="domain" description="CUB" evidence="19">
    <location>
        <begin position="1003"/>
        <end position="1117"/>
    </location>
</feature>
<dbReference type="InterPro" id="IPR053119">
    <property type="entry name" value="Cubilin_domain"/>
</dbReference>
<dbReference type="SMART" id="SM00042">
    <property type="entry name" value="CUB"/>
    <property type="match status" value="4"/>
</dbReference>
<dbReference type="SMART" id="SM00181">
    <property type="entry name" value="EGF"/>
    <property type="match status" value="8"/>
</dbReference>
<dbReference type="Pfam" id="PF00075">
    <property type="entry name" value="RNase_H"/>
    <property type="match status" value="1"/>
</dbReference>
<dbReference type="CDD" id="cd00041">
    <property type="entry name" value="CUB"/>
    <property type="match status" value="4"/>
</dbReference>
<dbReference type="InterPro" id="IPR049883">
    <property type="entry name" value="NOTCH1_EGF-like"/>
</dbReference>
<sequence>MGFLVAEMALQQINFIQINLQHCRMATTVLCRRLDKMQNTIAIIQEPWIVKSRIAGLSNLNGTVVSGTTIESPRTCVYIPRKIKAVLLPQVSSRDVTAVNVKCNIGRGEEQLTYRNPRLTNWALYNEELDDRLGTSVQSIPTEYISTEDIEKTLTIINDSLMSAYEKSCPLKKEGLGKEGRADIDIYVDGAKTDSGSGAGIYSEQLNAQISVPLGTHTSVLQTELMGIMLGARIIAEREIGNKSIRILTDSKSALLALDSCMVRSGLVWECRQTLKYVTQRNSVVLCWIKGHSGNEGNERADEMAKRAARMPFWGPEPAITPSVALSNELVKQYTHRRHEQIWATLSSCRHSRACMATPDRSFHPLHYSSTFKQLDGLTSRGAGKHPDMDLGKVQWAQRRGLSAGWLRSRIVAQNGHLIFYAAENKNISFQTVGRGGIHVNSADILKSSKITNKVLESIKKYQISAQRSLAKISTFEQLLDDGILTKIKTLQWGANLTSASNQFPQDAFVVRRIRTLTRKVNNLQKTIRLFTLLLTTDECSSNPCKNGATCQDLYNDYFCQCPDEWEGPLCNKDVDECARFAGTDLGCQNGATCINRPGTYECICSHGWFGIHCTRRSNDCKSGSNAELCGHGTCVSQYNDVGYKCICDQGWTNDGKTPACNTDVNECEMKKAPCSVDPPVPCVNLPGTFRCGNCPQGYRGNGYYCTDVDECATSNGGCSTNPVVQCINTLGSRICGNCPAGYTGDGVICSYQGVCSVNNGGCHSLATCRNNPRISSTLVVCVCPAGYVGNGIGLNGCVLLPGQGPCYPNPCRHGRCRLNGASDYVCECYSRYTGRICDSLRDLCATNPCQNGGTCRSIVGITYRCICPSSYTGSRCETERQACGGQLASENGTLALPSVQFETYGHVLSCSWTIETNVTKVLNITFSSFSVEASPACRYDWLQIHDGKNTLSHSIGRFCGHSLPNGGTIITTHNVVHLWFRSDHSVASRGFNLTWTSLLPYCGAELKQVISQGNIHSPGSPGNYPNNRDCYWPLKAPAGKRLMFHFFSLMIGNSSTCDNDYLEFISGTEYSDPVFAKFCNTTHPTPLFSPGAEVLVHFHTDASRTYPGFQISYSVVEGMPGCGGVYTRYQDEIRSPSFNVNYPNDIQCEYTIQLSEKSRIKLTFMSLEFENTEGCQFDYVAIYAGGTVDAPLIGKYCGTDVPAPYTTDNNVLLIVFKTNWAVTSSGFVIKYETVCGGKFTAPSGVISSPGYPNDHDHFLQCIYEIIQPLGQIIKLKIQDLDFKSNSYPKCTYNYLEVRDGHDANSSLVGTYCEEVPPLIVSNFNYLWLKFESDSNNNGRGFKANYTTFNLGK</sequence>
<dbReference type="Pfam" id="PF00008">
    <property type="entry name" value="EGF"/>
    <property type="match status" value="3"/>
</dbReference>
<dbReference type="SMART" id="SM00179">
    <property type="entry name" value="EGF_CA"/>
    <property type="match status" value="6"/>
</dbReference>
<dbReference type="CDD" id="cd09276">
    <property type="entry name" value="Rnase_HI_RT_non_LTR"/>
    <property type="match status" value="1"/>
</dbReference>
<dbReference type="FunFam" id="2.10.25.10:FF:000425">
    <property type="entry name" value="Eyes shut homolog"/>
    <property type="match status" value="1"/>
</dbReference>
<dbReference type="PROSITE" id="PS50879">
    <property type="entry name" value="RNASE_H_1"/>
    <property type="match status" value="1"/>
</dbReference>
<feature type="domain" description="CUB" evidence="19">
    <location>
        <begin position="1123"/>
        <end position="1235"/>
    </location>
</feature>
<evidence type="ECO:0000256" key="15">
    <source>
        <dbReference type="ARBA" id="ARBA00023157"/>
    </source>
</evidence>
<evidence type="ECO:0000256" key="17">
    <source>
        <dbReference type="PROSITE-ProRule" id="PRU00059"/>
    </source>
</evidence>
<feature type="domain" description="EGF-like" evidence="20">
    <location>
        <begin position="574"/>
        <end position="615"/>
    </location>
</feature>
<accession>A0AA38MJE5</accession>
<dbReference type="SUPFAM" id="SSF53098">
    <property type="entry name" value="Ribonuclease H-like"/>
    <property type="match status" value="1"/>
</dbReference>
<evidence type="ECO:0000256" key="4">
    <source>
        <dbReference type="ARBA" id="ARBA00004613"/>
    </source>
</evidence>
<dbReference type="InterPro" id="IPR000859">
    <property type="entry name" value="CUB_dom"/>
</dbReference>
<comment type="caution">
    <text evidence="22">The sequence shown here is derived from an EMBL/GenBank/DDBJ whole genome shotgun (WGS) entry which is preliminary data.</text>
</comment>
<gene>
    <name evidence="22" type="ORF">Zmor_011350</name>
</gene>
<dbReference type="InterPro" id="IPR024731">
    <property type="entry name" value="NELL2-like_EGF"/>
</dbReference>
<dbReference type="PANTHER" id="PTHR47761">
    <property type="entry name" value="C-TYPE LECTIN-RELATED"/>
    <property type="match status" value="1"/>
</dbReference>
<dbReference type="FunFam" id="2.10.25.10:FF:000123">
    <property type="entry name" value="Crumbs homolog 1 (Drosophila)"/>
    <property type="match status" value="1"/>
</dbReference>
<dbReference type="InterPro" id="IPR036691">
    <property type="entry name" value="Endo/exonu/phosph_ase_sf"/>
</dbReference>
<evidence type="ECO:0000259" key="21">
    <source>
        <dbReference type="PROSITE" id="PS50879"/>
    </source>
</evidence>
<dbReference type="Pfam" id="PF00431">
    <property type="entry name" value="CUB"/>
    <property type="match status" value="4"/>
</dbReference>
<dbReference type="SUPFAM" id="SSF49854">
    <property type="entry name" value="Spermadhesin, CUB domain"/>
    <property type="match status" value="4"/>
</dbReference>
<dbReference type="PANTHER" id="PTHR47761:SF1">
    <property type="entry name" value="C-TYPE LECTIN-RELATED"/>
    <property type="match status" value="1"/>
</dbReference>
<dbReference type="EMBL" id="JALNTZ010000003">
    <property type="protein sequence ID" value="KAJ3659675.1"/>
    <property type="molecule type" value="Genomic_DNA"/>
</dbReference>
<dbReference type="InterPro" id="IPR000742">
    <property type="entry name" value="EGF"/>
</dbReference>
<evidence type="ECO:0000256" key="12">
    <source>
        <dbReference type="ARBA" id="ARBA00022753"/>
    </source>
</evidence>
<dbReference type="GO" id="GO:0005768">
    <property type="term" value="C:endosome"/>
    <property type="evidence" value="ECO:0007669"/>
    <property type="project" value="UniProtKB-SubCell"/>
</dbReference>
<evidence type="ECO:0000259" key="20">
    <source>
        <dbReference type="PROSITE" id="PS50026"/>
    </source>
</evidence>
<dbReference type="PROSITE" id="PS01186">
    <property type="entry name" value="EGF_2"/>
    <property type="match status" value="2"/>
</dbReference>
<keyword evidence="23" id="KW-1185">Reference proteome</keyword>
<evidence type="ECO:0000256" key="7">
    <source>
        <dbReference type="ARBA" id="ARBA00022525"/>
    </source>
</evidence>
<evidence type="ECO:0000259" key="19">
    <source>
        <dbReference type="PROSITE" id="PS01180"/>
    </source>
</evidence>
<dbReference type="FunFam" id="2.10.25.10:FF:000379">
    <property type="entry name" value="Cubilin"/>
    <property type="match status" value="1"/>
</dbReference>
<evidence type="ECO:0000256" key="13">
    <source>
        <dbReference type="ARBA" id="ARBA00022837"/>
    </source>
</evidence>
<dbReference type="FunFam" id="2.60.120.290:FF:000060">
    <property type="entry name" value="Cubilin homolog"/>
    <property type="match status" value="1"/>
</dbReference>
<dbReference type="SUPFAM" id="SSF57184">
    <property type="entry name" value="Growth factor receptor domain"/>
    <property type="match status" value="1"/>
</dbReference>
<dbReference type="Gene3D" id="3.60.10.10">
    <property type="entry name" value="Endonuclease/exonuclease/phosphatase"/>
    <property type="match status" value="1"/>
</dbReference>
<dbReference type="InterPro" id="IPR002156">
    <property type="entry name" value="RNaseH_domain"/>
</dbReference>
<dbReference type="Pfam" id="PF12661">
    <property type="entry name" value="hEGF"/>
    <property type="match status" value="1"/>
</dbReference>
<feature type="disulfide bond" evidence="18">
    <location>
        <begin position="868"/>
        <end position="877"/>
    </location>
</feature>
<dbReference type="GO" id="GO:0004523">
    <property type="term" value="F:RNA-DNA hybrid ribonuclease activity"/>
    <property type="evidence" value="ECO:0007669"/>
    <property type="project" value="InterPro"/>
</dbReference>
<protein>
    <recommendedName>
        <fullName evidence="24">Cubilin</fullName>
    </recommendedName>
</protein>
<comment type="caution">
    <text evidence="18">Lacks conserved residue(s) required for the propagation of feature annotation.</text>
</comment>
<dbReference type="GO" id="GO:0003676">
    <property type="term" value="F:nucleic acid binding"/>
    <property type="evidence" value="ECO:0007669"/>
    <property type="project" value="InterPro"/>
</dbReference>
<dbReference type="GO" id="GO:0005509">
    <property type="term" value="F:calcium ion binding"/>
    <property type="evidence" value="ECO:0007669"/>
    <property type="project" value="InterPro"/>
</dbReference>
<reference evidence="22" key="1">
    <citation type="journal article" date="2023" name="G3 (Bethesda)">
        <title>Whole genome assemblies of Zophobas morio and Tenebrio molitor.</title>
        <authorList>
            <person name="Kaur S."/>
            <person name="Stinson S.A."/>
            <person name="diCenzo G.C."/>
        </authorList>
    </citation>
    <scope>NUCLEOTIDE SEQUENCE</scope>
    <source>
        <strain evidence="22">QUZm001</strain>
    </source>
</reference>
<keyword evidence="16" id="KW-0325">Glycoprotein</keyword>
<dbReference type="InterPro" id="IPR036397">
    <property type="entry name" value="RNaseH_sf"/>
</dbReference>
<proteinExistence type="predicted"/>
<dbReference type="PROSITE" id="PS50026">
    <property type="entry name" value="EGF_3"/>
    <property type="match status" value="4"/>
</dbReference>
<evidence type="ECO:0000313" key="23">
    <source>
        <dbReference type="Proteomes" id="UP001168821"/>
    </source>
</evidence>
<name>A0AA38MJE5_9CUCU</name>
<keyword evidence="6" id="KW-0963">Cytoplasm</keyword>
<evidence type="ECO:0000256" key="3">
    <source>
        <dbReference type="ARBA" id="ARBA00004496"/>
    </source>
</evidence>
<feature type="domain" description="CUB" evidence="19">
    <location>
        <begin position="884"/>
        <end position="999"/>
    </location>
</feature>
<dbReference type="Pfam" id="PF12947">
    <property type="entry name" value="EGF_3"/>
    <property type="match status" value="1"/>
</dbReference>
<feature type="domain" description="EGF-like" evidence="20">
    <location>
        <begin position="841"/>
        <end position="878"/>
    </location>
</feature>
<keyword evidence="5" id="KW-1003">Cell membrane</keyword>
<dbReference type="GO" id="GO:0005886">
    <property type="term" value="C:plasma membrane"/>
    <property type="evidence" value="ECO:0007669"/>
    <property type="project" value="UniProtKB-SubCell"/>
</dbReference>
<evidence type="ECO:0000256" key="18">
    <source>
        <dbReference type="PROSITE-ProRule" id="PRU00076"/>
    </source>
</evidence>
<keyword evidence="9" id="KW-0597">Phosphoprotein</keyword>
<dbReference type="CDD" id="cd00054">
    <property type="entry name" value="EGF_CA"/>
    <property type="match status" value="5"/>
</dbReference>
<dbReference type="SUPFAM" id="SSF57196">
    <property type="entry name" value="EGF/Laminin"/>
    <property type="match status" value="4"/>
</dbReference>
<dbReference type="FunFam" id="2.60.120.290:FF:000013">
    <property type="entry name" value="Membrane frizzled-related protein"/>
    <property type="match status" value="3"/>
</dbReference>
<organism evidence="22 23">
    <name type="scientific">Zophobas morio</name>
    <dbReference type="NCBI Taxonomy" id="2755281"/>
    <lineage>
        <taxon>Eukaryota</taxon>
        <taxon>Metazoa</taxon>
        <taxon>Ecdysozoa</taxon>
        <taxon>Arthropoda</taxon>
        <taxon>Hexapoda</taxon>
        <taxon>Insecta</taxon>
        <taxon>Pterygota</taxon>
        <taxon>Neoptera</taxon>
        <taxon>Endopterygota</taxon>
        <taxon>Coleoptera</taxon>
        <taxon>Polyphaga</taxon>
        <taxon>Cucujiformia</taxon>
        <taxon>Tenebrionidae</taxon>
        <taxon>Zophobas</taxon>
    </lineage>
</organism>
<keyword evidence="14" id="KW-0472">Membrane</keyword>
<evidence type="ECO:0000313" key="22">
    <source>
        <dbReference type="EMBL" id="KAJ3659675.1"/>
    </source>
</evidence>
<keyword evidence="7" id="KW-0964">Secreted</keyword>
<evidence type="ECO:0000256" key="9">
    <source>
        <dbReference type="ARBA" id="ARBA00022553"/>
    </source>
</evidence>
<keyword evidence="12" id="KW-0967">Endosome</keyword>
<feature type="disulfide bond" evidence="17">
    <location>
        <begin position="884"/>
        <end position="911"/>
    </location>
</feature>
<dbReference type="InterPro" id="IPR013032">
    <property type="entry name" value="EGF-like_CS"/>
</dbReference>
<feature type="disulfide bond" evidence="18">
    <location>
        <begin position="562"/>
        <end position="571"/>
    </location>
</feature>
<dbReference type="InterPro" id="IPR018097">
    <property type="entry name" value="EGF_Ca-bd_CS"/>
</dbReference>
<dbReference type="CDD" id="cd22201">
    <property type="entry name" value="cubilin_NTD"/>
    <property type="match status" value="1"/>
</dbReference>
<evidence type="ECO:0000256" key="10">
    <source>
        <dbReference type="ARBA" id="ARBA00022729"/>
    </source>
</evidence>
<dbReference type="Pfam" id="PF07645">
    <property type="entry name" value="EGF_CA"/>
    <property type="match status" value="2"/>
</dbReference>
<dbReference type="Gene3D" id="2.60.120.290">
    <property type="entry name" value="Spermadhesin, CUB domain"/>
    <property type="match status" value="4"/>
</dbReference>
<feature type="disulfide bond" evidence="18">
    <location>
        <begin position="829"/>
        <end position="838"/>
    </location>
</feature>
<feature type="disulfide bond" evidence="18">
    <location>
        <begin position="605"/>
        <end position="614"/>
    </location>
</feature>
<feature type="domain" description="RNase H type-1" evidence="21">
    <location>
        <begin position="180"/>
        <end position="310"/>
    </location>
</feature>
<feature type="disulfide bond" evidence="18">
    <location>
        <begin position="807"/>
        <end position="817"/>
    </location>
</feature>
<evidence type="ECO:0008006" key="24">
    <source>
        <dbReference type="Google" id="ProtNLM"/>
    </source>
</evidence>
<keyword evidence="10" id="KW-0732">Signal</keyword>
<comment type="subcellular location">
    <subcellularLocation>
        <location evidence="2">Cell membrane</location>
    </subcellularLocation>
    <subcellularLocation>
        <location evidence="3">Cytoplasm</location>
    </subcellularLocation>
    <subcellularLocation>
        <location evidence="1">Endosome</location>
    </subcellularLocation>
    <subcellularLocation>
        <location evidence="4">Secreted</location>
    </subcellularLocation>
</comment>
<dbReference type="GO" id="GO:0005576">
    <property type="term" value="C:extracellular region"/>
    <property type="evidence" value="ECO:0007669"/>
    <property type="project" value="UniProtKB-SubCell"/>
</dbReference>
<dbReference type="FunFam" id="2.10.25.10:FF:000260">
    <property type="entry name" value="Notch receptor 4"/>
    <property type="match status" value="1"/>
</dbReference>
<feature type="domain" description="EGF-like" evidence="20">
    <location>
        <begin position="536"/>
        <end position="572"/>
    </location>
</feature>
<dbReference type="PROSITE" id="PS01187">
    <property type="entry name" value="EGF_CA"/>
    <property type="match status" value="1"/>
</dbReference>
<keyword evidence="15 18" id="KW-1015">Disulfide bond</keyword>
<dbReference type="Gene3D" id="3.30.420.10">
    <property type="entry name" value="Ribonuclease H-like superfamily/Ribonuclease H"/>
    <property type="match status" value="1"/>
</dbReference>
<dbReference type="InterPro" id="IPR001881">
    <property type="entry name" value="EGF-like_Ca-bd_dom"/>
</dbReference>
<dbReference type="PROSITE" id="PS00010">
    <property type="entry name" value="ASX_HYDROXYL"/>
    <property type="match status" value="2"/>
</dbReference>
<evidence type="ECO:0000256" key="5">
    <source>
        <dbReference type="ARBA" id="ARBA00022475"/>
    </source>
</evidence>
<dbReference type="Gene3D" id="2.10.25.10">
    <property type="entry name" value="Laminin"/>
    <property type="match status" value="7"/>
</dbReference>
<keyword evidence="13" id="KW-0106">Calcium</keyword>
<keyword evidence="11" id="KW-0677">Repeat</keyword>
<evidence type="ECO:0000256" key="8">
    <source>
        <dbReference type="ARBA" id="ARBA00022536"/>
    </source>
</evidence>